<organism evidence="2 3">
    <name type="scientific">Nakamurella alba</name>
    <dbReference type="NCBI Taxonomy" id="2665158"/>
    <lineage>
        <taxon>Bacteria</taxon>
        <taxon>Bacillati</taxon>
        <taxon>Actinomycetota</taxon>
        <taxon>Actinomycetes</taxon>
        <taxon>Nakamurellales</taxon>
        <taxon>Nakamurellaceae</taxon>
        <taxon>Nakamurella</taxon>
    </lineage>
</organism>
<dbReference type="EMBL" id="WLYK01000008">
    <property type="protein sequence ID" value="MTD16199.1"/>
    <property type="molecule type" value="Genomic_DNA"/>
</dbReference>
<dbReference type="Proteomes" id="UP000460221">
    <property type="component" value="Unassembled WGS sequence"/>
</dbReference>
<name>A0A7K1FS56_9ACTN</name>
<evidence type="ECO:0000313" key="3">
    <source>
        <dbReference type="Proteomes" id="UP000460221"/>
    </source>
</evidence>
<accession>A0A7K1FS56</accession>
<dbReference type="RefSeq" id="WP_154770145.1">
    <property type="nucleotide sequence ID" value="NZ_WLYK01000008.1"/>
</dbReference>
<keyword evidence="1" id="KW-0732">Signal</keyword>
<dbReference type="AlphaFoldDB" id="A0A7K1FS56"/>
<gene>
    <name evidence="2" type="ORF">GIS00_19865</name>
</gene>
<dbReference type="SUPFAM" id="SSF50998">
    <property type="entry name" value="Quinoprotein alcohol dehydrogenase-like"/>
    <property type="match status" value="1"/>
</dbReference>
<dbReference type="InterPro" id="IPR011047">
    <property type="entry name" value="Quinoprotein_ADH-like_sf"/>
</dbReference>
<keyword evidence="3" id="KW-1185">Reference proteome</keyword>
<protein>
    <submittedName>
        <fullName evidence="2">ABC transporter</fullName>
    </submittedName>
</protein>
<feature type="signal peptide" evidence="1">
    <location>
        <begin position="1"/>
        <end position="19"/>
    </location>
</feature>
<proteinExistence type="predicted"/>
<evidence type="ECO:0000313" key="2">
    <source>
        <dbReference type="EMBL" id="MTD16199.1"/>
    </source>
</evidence>
<reference evidence="2 3" key="1">
    <citation type="submission" date="2019-11" db="EMBL/GenBank/DDBJ databases">
        <authorList>
            <person name="Jiang L.-Q."/>
        </authorList>
    </citation>
    <scope>NUCLEOTIDE SEQUENCE [LARGE SCALE GENOMIC DNA]</scope>
    <source>
        <strain evidence="2 3">YIM 132087</strain>
    </source>
</reference>
<comment type="caution">
    <text evidence="2">The sequence shown here is derived from an EMBL/GenBank/DDBJ whole genome shotgun (WGS) entry which is preliminary data.</text>
</comment>
<sequence length="385" mass="39346">MKRLAAAVLLGVAVAGCGATVDDASPVGTGDDHGFVAGASEVQDQQRSLLGISGAGAVTLVDLATEDVTTLGAIGPVDGIADDGRFVLAARTGGPTAVIDSGLWTTDHGDHVHYYRSTPRITGELDLTGTPTIHSTENRTAVAAGGDAVLLDRDRLGQGEITVLATAAADPDGMVAPLDADRWVVTADDELHVLRADGTIETSSPCGDPHGGIVTRVGVVAGCAEGALLVPVTEGTAVIESIPYPTGTARSVRATDFAGRSGRPTVAAVAPDAGIWLLDTRERSWQLVPTKETPLLVSAIDDSAGHVVGVMKDGTVAVWDSTGTELGRTSVTAGPVDATLRLTVDADRAYIRSTTGVLEIDYRDAARIARTLDVAGAVHVAEVGL</sequence>
<feature type="chain" id="PRO_5039432558" evidence="1">
    <location>
        <begin position="20"/>
        <end position="385"/>
    </location>
</feature>
<dbReference type="PROSITE" id="PS51257">
    <property type="entry name" value="PROKAR_LIPOPROTEIN"/>
    <property type="match status" value="1"/>
</dbReference>
<evidence type="ECO:0000256" key="1">
    <source>
        <dbReference type="SAM" id="SignalP"/>
    </source>
</evidence>